<reference evidence="5" key="1">
    <citation type="journal article" date="2023" name="Int. J. Syst. Evol. Microbiol.">
        <title>Mesoterricola silvestris gen. nov., sp. nov., Mesoterricola sediminis sp. nov., Geothrix oryzae sp. nov., Geothrix edaphica sp. nov., Geothrix rubra sp. nov., and Geothrix limicola sp. nov., six novel members of Acidobacteriota isolated from soils.</title>
        <authorList>
            <person name="Itoh H."/>
            <person name="Sugisawa Y."/>
            <person name="Mise K."/>
            <person name="Xu Z."/>
            <person name="Kuniyasu M."/>
            <person name="Ushijima N."/>
            <person name="Kawano K."/>
            <person name="Kobayashi E."/>
            <person name="Shiratori Y."/>
            <person name="Masuda Y."/>
            <person name="Senoo K."/>
        </authorList>
    </citation>
    <scope>NUCLEOTIDE SEQUENCE [LARGE SCALE GENOMIC DNA]</scope>
    <source>
        <strain evidence="5">W79</strain>
    </source>
</reference>
<dbReference type="InterPro" id="IPR050109">
    <property type="entry name" value="HTH-type_TetR-like_transc_reg"/>
</dbReference>
<gene>
    <name evidence="4" type="ORF">METEAL_33160</name>
</gene>
<dbReference type="PROSITE" id="PS50977">
    <property type="entry name" value="HTH_TETR_2"/>
    <property type="match status" value="1"/>
</dbReference>
<dbReference type="Proteomes" id="UP001238179">
    <property type="component" value="Chromosome"/>
</dbReference>
<dbReference type="Pfam" id="PF00440">
    <property type="entry name" value="TetR_N"/>
    <property type="match status" value="1"/>
</dbReference>
<keyword evidence="1 2" id="KW-0238">DNA-binding</keyword>
<evidence type="ECO:0000256" key="1">
    <source>
        <dbReference type="ARBA" id="ARBA00023125"/>
    </source>
</evidence>
<protein>
    <recommendedName>
        <fullName evidence="3">HTH tetR-type domain-containing protein</fullName>
    </recommendedName>
</protein>
<evidence type="ECO:0000259" key="3">
    <source>
        <dbReference type="PROSITE" id="PS50977"/>
    </source>
</evidence>
<dbReference type="GO" id="GO:0003700">
    <property type="term" value="F:DNA-binding transcription factor activity"/>
    <property type="evidence" value="ECO:0007669"/>
    <property type="project" value="TreeGrafter"/>
</dbReference>
<proteinExistence type="predicted"/>
<evidence type="ECO:0000313" key="5">
    <source>
        <dbReference type="Proteomes" id="UP001238179"/>
    </source>
</evidence>
<dbReference type="InterPro" id="IPR001647">
    <property type="entry name" value="HTH_TetR"/>
</dbReference>
<evidence type="ECO:0000256" key="2">
    <source>
        <dbReference type="PROSITE-ProRule" id="PRU00335"/>
    </source>
</evidence>
<dbReference type="AlphaFoldDB" id="A0AA48GMH6"/>
<dbReference type="GO" id="GO:0000976">
    <property type="term" value="F:transcription cis-regulatory region binding"/>
    <property type="evidence" value="ECO:0007669"/>
    <property type="project" value="TreeGrafter"/>
</dbReference>
<dbReference type="InterPro" id="IPR009057">
    <property type="entry name" value="Homeodomain-like_sf"/>
</dbReference>
<feature type="DNA-binding region" description="H-T-H motif" evidence="2">
    <location>
        <begin position="39"/>
        <end position="58"/>
    </location>
</feature>
<sequence>MSRPSAPGRAALAPGDLTRWHLLKAAIVVFAGNAYEGATTRKISQEAGAGIAAIWFHFGGKDGLYLEALRFSGRLAARMAARVPDLPAEGDPAPAAREALRALCALVPGAGLPGPAGPRLGKVVVALLARAMASPREGTEAAAAEAIRPLVLRLEACVAALRPDLDEPARAWMVLEIENLLLLPLRRPGLLARAPAGFDPGLPALIAHVLESGRWRTQSELPRMAPPAPIP</sequence>
<evidence type="ECO:0000313" key="4">
    <source>
        <dbReference type="EMBL" id="BDU74142.1"/>
    </source>
</evidence>
<dbReference type="PANTHER" id="PTHR30055:SF146">
    <property type="entry name" value="HTH-TYPE TRANSCRIPTIONAL DUAL REGULATOR CECR"/>
    <property type="match status" value="1"/>
</dbReference>
<dbReference type="RefSeq" id="WP_316412812.1">
    <property type="nucleotide sequence ID" value="NZ_AP027080.1"/>
</dbReference>
<name>A0AA48GMH6_9BACT</name>
<organism evidence="4 5">
    <name type="scientific">Mesoterricola silvestris</name>
    <dbReference type="NCBI Taxonomy" id="2927979"/>
    <lineage>
        <taxon>Bacteria</taxon>
        <taxon>Pseudomonadati</taxon>
        <taxon>Acidobacteriota</taxon>
        <taxon>Holophagae</taxon>
        <taxon>Holophagales</taxon>
        <taxon>Holophagaceae</taxon>
        <taxon>Mesoterricola</taxon>
    </lineage>
</organism>
<dbReference type="KEGG" id="msil:METEAL_33160"/>
<feature type="domain" description="HTH tetR-type" evidence="3">
    <location>
        <begin position="16"/>
        <end position="76"/>
    </location>
</feature>
<dbReference type="SUPFAM" id="SSF46689">
    <property type="entry name" value="Homeodomain-like"/>
    <property type="match status" value="1"/>
</dbReference>
<dbReference type="Gene3D" id="1.10.357.10">
    <property type="entry name" value="Tetracycline Repressor, domain 2"/>
    <property type="match status" value="1"/>
</dbReference>
<accession>A0AA48GMH6</accession>
<dbReference type="EMBL" id="AP027080">
    <property type="protein sequence ID" value="BDU74142.1"/>
    <property type="molecule type" value="Genomic_DNA"/>
</dbReference>
<dbReference type="PANTHER" id="PTHR30055">
    <property type="entry name" value="HTH-TYPE TRANSCRIPTIONAL REGULATOR RUTR"/>
    <property type="match status" value="1"/>
</dbReference>
<keyword evidence="5" id="KW-1185">Reference proteome</keyword>